<dbReference type="Gene3D" id="2.40.50.140">
    <property type="entry name" value="Nucleic acid-binding proteins"/>
    <property type="match status" value="1"/>
</dbReference>
<dbReference type="eggNOG" id="arCOG01510">
    <property type="taxonomic scope" value="Archaea"/>
</dbReference>
<gene>
    <name evidence="4" type="ordered locus">DKAM_0663</name>
</gene>
<feature type="domain" description="OB" evidence="3">
    <location>
        <begin position="31"/>
        <end position="103"/>
    </location>
</feature>
<evidence type="ECO:0000313" key="5">
    <source>
        <dbReference type="Proteomes" id="UP000006903"/>
    </source>
</evidence>
<dbReference type="GeneID" id="7170848"/>
<dbReference type="GO" id="GO:0003677">
    <property type="term" value="F:DNA binding"/>
    <property type="evidence" value="ECO:0007669"/>
    <property type="project" value="UniProtKB-KW"/>
</dbReference>
<evidence type="ECO:0000259" key="3">
    <source>
        <dbReference type="Pfam" id="PF01336"/>
    </source>
</evidence>
<dbReference type="HOGENOM" id="CLU_110881_2_0_2"/>
<dbReference type="AlphaFoldDB" id="B8D4F8"/>
<dbReference type="NCBIfam" id="NF005050">
    <property type="entry name" value="PRK06461.1-4"/>
    <property type="match status" value="1"/>
</dbReference>
<evidence type="ECO:0000256" key="1">
    <source>
        <dbReference type="ARBA" id="ARBA00023125"/>
    </source>
</evidence>
<dbReference type="InterPro" id="IPR012340">
    <property type="entry name" value="NA-bd_OB-fold"/>
</dbReference>
<dbReference type="Pfam" id="PF01336">
    <property type="entry name" value="tRNA_anti-codon"/>
    <property type="match status" value="1"/>
</dbReference>
<accession>B8D4F8</accession>
<proteinExistence type="predicted"/>
<name>B8D4F8_DESA1</name>
<organism evidence="4 5">
    <name type="scientific">Desulfurococcus amylolyticus (strain DSM 18924 / JCM 16383 / VKM B-2413 / 1221n)</name>
    <name type="common">Desulfurococcus kamchatkensis</name>
    <dbReference type="NCBI Taxonomy" id="490899"/>
    <lineage>
        <taxon>Archaea</taxon>
        <taxon>Thermoproteota</taxon>
        <taxon>Thermoprotei</taxon>
        <taxon>Desulfurococcales</taxon>
        <taxon>Desulfurococcaceae</taxon>
        <taxon>Desulfurococcus</taxon>
    </lineage>
</organism>
<dbReference type="PANTHER" id="PTHR13356:SF0">
    <property type="entry name" value="SOSS COMPLEX SUBUNIT B HOMOLOG"/>
    <property type="match status" value="1"/>
</dbReference>
<protein>
    <submittedName>
        <fullName evidence="4">Single-strand DNA-binding protein</fullName>
    </submittedName>
</protein>
<dbReference type="RefSeq" id="WP_012608330.1">
    <property type="nucleotide sequence ID" value="NC_011766.1"/>
</dbReference>
<dbReference type="InterPro" id="IPR051231">
    <property type="entry name" value="SOSS-B"/>
</dbReference>
<evidence type="ECO:0000256" key="2">
    <source>
        <dbReference type="SAM" id="MobiDB-lite"/>
    </source>
</evidence>
<dbReference type="STRING" id="490899.DKAM_0663"/>
<sequence>MGVETVMSSNPNKGETPPTNIIDLKPGMEKVTVKARVIKIEAPRVIRTKKGPRTISNAILGDETGRVETTLWGEKAGTLQEGDAVEVHGAWTTEFKGKVQLNIGKSSEIVKIDDSSVPHSGEIPEDSPTAPPGSGGISRPPRRQFGGRRGPRRSDVDE</sequence>
<dbReference type="Proteomes" id="UP000006903">
    <property type="component" value="Chromosome"/>
</dbReference>
<dbReference type="GO" id="GO:0010212">
    <property type="term" value="P:response to ionizing radiation"/>
    <property type="evidence" value="ECO:0007669"/>
    <property type="project" value="TreeGrafter"/>
</dbReference>
<feature type="region of interest" description="Disordered" evidence="2">
    <location>
        <begin position="110"/>
        <end position="158"/>
    </location>
</feature>
<dbReference type="InterPro" id="IPR004365">
    <property type="entry name" value="NA-bd_OB_tRNA"/>
</dbReference>
<dbReference type="SUPFAM" id="SSF50249">
    <property type="entry name" value="Nucleic acid-binding proteins"/>
    <property type="match status" value="1"/>
</dbReference>
<dbReference type="PANTHER" id="PTHR13356">
    <property type="entry name" value="OB FOLD NUCLEIC ACID BINDING PROTEIN-RELATED"/>
    <property type="match status" value="1"/>
</dbReference>
<feature type="compositionally biased region" description="Basic residues" evidence="2">
    <location>
        <begin position="140"/>
        <end position="151"/>
    </location>
</feature>
<dbReference type="EMBL" id="CP001140">
    <property type="protein sequence ID" value="ACL10989.1"/>
    <property type="molecule type" value="Genomic_DNA"/>
</dbReference>
<reference evidence="4 5" key="1">
    <citation type="journal article" date="2009" name="J. Bacteriol.">
        <title>Complete genome sequence of the anaerobic, protein-degrading hyperthermophilic crenarchaeon Desulfurococcus kamchatkensis.</title>
        <authorList>
            <person name="Ravin N.V."/>
            <person name="Mardanov A.V."/>
            <person name="Beletsky A.V."/>
            <person name="Kublanov I.V."/>
            <person name="Kolganova T.V."/>
            <person name="Lebedinsky A.V."/>
            <person name="Chernyh N.A."/>
            <person name="Bonch-Osmolovskaya E.A."/>
            <person name="Skryabin K.G."/>
        </authorList>
    </citation>
    <scope>NUCLEOTIDE SEQUENCE [LARGE SCALE GENOMIC DNA]</scope>
    <source>
        <strain evidence="5">DSM 18924 / JCM 16383 / VKM B-2413 / 1221n</strain>
    </source>
</reference>
<dbReference type="KEGG" id="dka:DKAM_0663"/>
<evidence type="ECO:0000313" key="4">
    <source>
        <dbReference type="EMBL" id="ACL10989.1"/>
    </source>
</evidence>
<dbReference type="CDD" id="cd04491">
    <property type="entry name" value="SoSSB_OBF"/>
    <property type="match status" value="1"/>
</dbReference>
<dbReference type="GO" id="GO:0000724">
    <property type="term" value="P:double-strand break repair via homologous recombination"/>
    <property type="evidence" value="ECO:0007669"/>
    <property type="project" value="TreeGrafter"/>
</dbReference>
<keyword evidence="1 4" id="KW-0238">DNA-binding</keyword>